<dbReference type="InterPro" id="IPR023286">
    <property type="entry name" value="ABATE_dom_sf"/>
</dbReference>
<keyword evidence="3" id="KW-1185">Reference proteome</keyword>
<dbReference type="RefSeq" id="WP_056975841.1">
    <property type="nucleotide sequence ID" value="NZ_AYYP01000010.1"/>
</dbReference>
<protein>
    <recommendedName>
        <fullName evidence="1">Zinc finger CGNR domain-containing protein</fullName>
    </recommendedName>
</protein>
<evidence type="ECO:0000313" key="2">
    <source>
        <dbReference type="EMBL" id="KRM65804.1"/>
    </source>
</evidence>
<accession>A0A0R2ARQ2</accession>
<dbReference type="CDD" id="cd20335">
    <property type="entry name" value="BRcat_RBR"/>
    <property type="match status" value="1"/>
</dbReference>
<dbReference type="AlphaFoldDB" id="A0A0R2ARQ2"/>
<sequence>MEMKKEDFFENNLFRYESYSCDCVKDIKHIAPGVEPLITLKLQSLPARKIRFAFAAKEGLLRLANTGSIEEKNILASLISLPNKNIDLLFEFFKNNGFLFPISDSEYEAIDAHTMLELVNRIKATVRLMSAIEESRKNYHDILHLTLYLLLSDPVSINVKSLREPYSTCRHPFYDEIKNAPYLHIVDRGQEAFDKDTYTIKDTIYQPTYELDINDYNDIMGGYMSSKPGFNSELFKSVVNLYCNKPNANHSIRLITDFLFHYQYEVGIIKSFDYDNGIQYYSQPDMSKFNDKMKKALIEIARLTIGEEINKNLDSIRPQYNVSTMSPSWCVNSLMGAIYFSIFYMKPGLELYRLCANPNCNQYFLVKTTSVRNKYCCPECANATAQRNYRKRKKERQQ</sequence>
<dbReference type="SUPFAM" id="SSF160904">
    <property type="entry name" value="Jann2411-like"/>
    <property type="match status" value="1"/>
</dbReference>
<dbReference type="Gene3D" id="1.10.3300.10">
    <property type="entry name" value="Jann2411-like domain"/>
    <property type="match status" value="1"/>
</dbReference>
<name>A0A0R2ARQ2_9LACO</name>
<reference evidence="2 3" key="1">
    <citation type="journal article" date="2015" name="Genome Announc.">
        <title>Expanding the biotechnology potential of lactobacilli through comparative genomics of 213 strains and associated genera.</title>
        <authorList>
            <person name="Sun Z."/>
            <person name="Harris H.M."/>
            <person name="McCann A."/>
            <person name="Guo C."/>
            <person name="Argimon S."/>
            <person name="Zhang W."/>
            <person name="Yang X."/>
            <person name="Jeffery I.B."/>
            <person name="Cooney J.C."/>
            <person name="Kagawa T.F."/>
            <person name="Liu W."/>
            <person name="Song Y."/>
            <person name="Salvetti E."/>
            <person name="Wrobel A."/>
            <person name="Rasinkangas P."/>
            <person name="Parkhill J."/>
            <person name="Rea M.C."/>
            <person name="O'Sullivan O."/>
            <person name="Ritari J."/>
            <person name="Douillard F.P."/>
            <person name="Paul Ross R."/>
            <person name="Yang R."/>
            <person name="Briner A.E."/>
            <person name="Felis G.E."/>
            <person name="de Vos W.M."/>
            <person name="Barrangou R."/>
            <person name="Klaenhammer T.R."/>
            <person name="Caufield P.W."/>
            <person name="Cui Y."/>
            <person name="Zhang H."/>
            <person name="O'Toole P.W."/>
        </authorList>
    </citation>
    <scope>NUCLEOTIDE SEQUENCE [LARGE SCALE GENOMIC DNA]</scope>
    <source>
        <strain evidence="2 3">DSM 20509</strain>
    </source>
</reference>
<dbReference type="OrthoDB" id="1846498at2"/>
<evidence type="ECO:0000313" key="3">
    <source>
        <dbReference type="Proteomes" id="UP000051008"/>
    </source>
</evidence>
<proteinExistence type="predicted"/>
<dbReference type="Pfam" id="PF11706">
    <property type="entry name" value="zf-CGNR"/>
    <property type="match status" value="1"/>
</dbReference>
<feature type="domain" description="Zinc finger CGNR" evidence="1">
    <location>
        <begin position="353"/>
        <end position="393"/>
    </location>
</feature>
<dbReference type="PATRIC" id="fig|1423718.3.peg.857"/>
<dbReference type="Proteomes" id="UP000051008">
    <property type="component" value="Unassembled WGS sequence"/>
</dbReference>
<dbReference type="EMBL" id="AYYP01000010">
    <property type="protein sequence ID" value="KRM65804.1"/>
    <property type="molecule type" value="Genomic_DNA"/>
</dbReference>
<organism evidence="2 3">
    <name type="scientific">Ligilactobacillus agilis DSM 20509</name>
    <dbReference type="NCBI Taxonomy" id="1423718"/>
    <lineage>
        <taxon>Bacteria</taxon>
        <taxon>Bacillati</taxon>
        <taxon>Bacillota</taxon>
        <taxon>Bacilli</taxon>
        <taxon>Lactobacillales</taxon>
        <taxon>Lactobacillaceae</taxon>
        <taxon>Ligilactobacillus</taxon>
    </lineage>
</organism>
<evidence type="ECO:0000259" key="1">
    <source>
        <dbReference type="Pfam" id="PF11706"/>
    </source>
</evidence>
<comment type="caution">
    <text evidence="2">The sequence shown here is derived from an EMBL/GenBank/DDBJ whole genome shotgun (WGS) entry which is preliminary data.</text>
</comment>
<gene>
    <name evidence="2" type="ORF">FC14_GL000821</name>
</gene>
<dbReference type="InterPro" id="IPR021005">
    <property type="entry name" value="Znf_CGNR"/>
</dbReference>